<evidence type="ECO:0008006" key="3">
    <source>
        <dbReference type="Google" id="ProtNLM"/>
    </source>
</evidence>
<evidence type="ECO:0000313" key="1">
    <source>
        <dbReference type="EMBL" id="HJG88017.1"/>
    </source>
</evidence>
<proteinExistence type="predicted"/>
<dbReference type="Pfam" id="PF25593">
    <property type="entry name" value="GldD_lipo"/>
    <property type="match status" value="1"/>
</dbReference>
<sequence length="207" mass="23703">MSLFPFPIRPGRLMLYLLLGLTAATTSLSCRRQYTPKPDAYFRIDPYPETYRRTTLPGTRLSFEIPEGTTEAIDPDSTHRHDGVQWLNIRFPRYRATLYCSYHPLRGNLDRLTDESRELVYRQSIRPDVVQAGHYENDSSKVYATLYDLSAESATPLQFVVTDSTRYLLRGALYFDEPGKSDSIAPVVDDLSDHIAHLIESIKIPAR</sequence>
<dbReference type="EMBL" id="DYUD01000006">
    <property type="protein sequence ID" value="HJG88017.1"/>
    <property type="molecule type" value="Genomic_DNA"/>
</dbReference>
<dbReference type="RefSeq" id="WP_273305125.1">
    <property type="nucleotide sequence ID" value="NZ_DYUD01000006.1"/>
</dbReference>
<comment type="caution">
    <text evidence="1">The sequence shown here is derived from an EMBL/GenBank/DDBJ whole genome shotgun (WGS) entry which is preliminary data.</text>
</comment>
<dbReference type="InterPro" id="IPR019850">
    <property type="entry name" value="GldD-like"/>
</dbReference>
<gene>
    <name evidence="1" type="ORF">K8U91_00880</name>
</gene>
<protein>
    <recommendedName>
        <fullName evidence="3">Gliding motility-associated lipoprotein GldD</fullName>
    </recommendedName>
</protein>
<dbReference type="AlphaFoldDB" id="A0A921MP65"/>
<reference evidence="1" key="1">
    <citation type="journal article" date="2021" name="PeerJ">
        <title>Extensive microbial diversity within the chicken gut microbiome revealed by metagenomics and culture.</title>
        <authorList>
            <person name="Gilroy R."/>
            <person name="Ravi A."/>
            <person name="Getino M."/>
            <person name="Pursley I."/>
            <person name="Horton D.L."/>
            <person name="Alikhan N.F."/>
            <person name="Baker D."/>
            <person name="Gharbi K."/>
            <person name="Hall N."/>
            <person name="Watson M."/>
            <person name="Adriaenssens E.M."/>
            <person name="Foster-Nyarko E."/>
            <person name="Jarju S."/>
            <person name="Secka A."/>
            <person name="Antonio M."/>
            <person name="Oren A."/>
            <person name="Chaudhuri R.R."/>
            <person name="La Ragione R."/>
            <person name="Hildebrand F."/>
            <person name="Pallen M.J."/>
        </authorList>
    </citation>
    <scope>NUCLEOTIDE SEQUENCE</scope>
    <source>
        <strain evidence="1">CHK121-7720</strain>
    </source>
</reference>
<organism evidence="1 2">
    <name type="scientific">Barnesiella viscericola</name>
    <dbReference type="NCBI Taxonomy" id="397865"/>
    <lineage>
        <taxon>Bacteria</taxon>
        <taxon>Pseudomonadati</taxon>
        <taxon>Bacteroidota</taxon>
        <taxon>Bacteroidia</taxon>
        <taxon>Bacteroidales</taxon>
        <taxon>Barnesiellaceae</taxon>
        <taxon>Barnesiella</taxon>
    </lineage>
</organism>
<dbReference type="Proteomes" id="UP000757103">
    <property type="component" value="Unassembled WGS sequence"/>
</dbReference>
<name>A0A921MP65_9BACT</name>
<evidence type="ECO:0000313" key="2">
    <source>
        <dbReference type="Proteomes" id="UP000757103"/>
    </source>
</evidence>
<reference evidence="1" key="2">
    <citation type="submission" date="2021-09" db="EMBL/GenBank/DDBJ databases">
        <authorList>
            <person name="Gilroy R."/>
        </authorList>
    </citation>
    <scope>NUCLEOTIDE SEQUENCE</scope>
    <source>
        <strain evidence="1">CHK121-7720</strain>
    </source>
</reference>
<accession>A0A921MP65</accession>